<feature type="compositionally biased region" description="Basic residues" evidence="6">
    <location>
        <begin position="627"/>
        <end position="640"/>
    </location>
</feature>
<evidence type="ECO:0000256" key="1">
    <source>
        <dbReference type="ARBA" id="ARBA00005862"/>
    </source>
</evidence>
<keyword evidence="9" id="KW-1185">Reference proteome</keyword>
<comment type="similarity">
    <text evidence="1 5">Belongs to the DNA photolyase class-1 family.</text>
</comment>
<evidence type="ECO:0000256" key="4">
    <source>
        <dbReference type="ARBA" id="ARBA00022991"/>
    </source>
</evidence>
<dbReference type="NCBIfam" id="TIGR02765">
    <property type="entry name" value="crypto_DASH"/>
    <property type="match status" value="1"/>
</dbReference>
<dbReference type="EMBL" id="JAJVDC020000038">
    <property type="protein sequence ID" value="KAL1631769.1"/>
    <property type="molecule type" value="Genomic_DNA"/>
</dbReference>
<comment type="function">
    <text evidence="5">May have a photoreceptor function.</text>
</comment>
<dbReference type="InterPro" id="IPR014729">
    <property type="entry name" value="Rossmann-like_a/b/a_fold"/>
</dbReference>
<protein>
    <recommendedName>
        <fullName evidence="5">Cryptochrome DASH</fullName>
    </recommendedName>
</protein>
<dbReference type="Pfam" id="PF00875">
    <property type="entry name" value="DNA_photolyase"/>
    <property type="match status" value="1"/>
</dbReference>
<feature type="compositionally biased region" description="Gly residues" evidence="6">
    <location>
        <begin position="606"/>
        <end position="616"/>
    </location>
</feature>
<feature type="compositionally biased region" description="Polar residues" evidence="6">
    <location>
        <begin position="651"/>
        <end position="663"/>
    </location>
</feature>
<keyword evidence="4 5" id="KW-0157">Chromophore</keyword>
<proteinExistence type="inferred from homology"/>
<dbReference type="InterPro" id="IPR036155">
    <property type="entry name" value="Crypto/Photolyase_N_sf"/>
</dbReference>
<dbReference type="PROSITE" id="PS51645">
    <property type="entry name" value="PHR_CRY_ALPHA_BETA"/>
    <property type="match status" value="1"/>
</dbReference>
<evidence type="ECO:0000256" key="2">
    <source>
        <dbReference type="ARBA" id="ARBA00022630"/>
    </source>
</evidence>
<feature type="domain" description="Photolyase/cryptochrome alpha/beta" evidence="7">
    <location>
        <begin position="7"/>
        <end position="182"/>
    </location>
</feature>
<dbReference type="PRINTS" id="PR00147">
    <property type="entry name" value="DNAPHOTLYASE"/>
</dbReference>
<feature type="region of interest" description="Disordered" evidence="6">
    <location>
        <begin position="212"/>
        <end position="245"/>
    </location>
</feature>
<evidence type="ECO:0000259" key="7">
    <source>
        <dbReference type="PROSITE" id="PS51645"/>
    </source>
</evidence>
<dbReference type="InterPro" id="IPR006050">
    <property type="entry name" value="DNA_photolyase_N"/>
</dbReference>
<dbReference type="Gene3D" id="1.10.579.10">
    <property type="entry name" value="DNA Cyclobutane Dipyrimidine Photolyase, subunit A, domain 3"/>
    <property type="match status" value="1"/>
</dbReference>
<name>A0ABR3SWR3_9PEZI</name>
<gene>
    <name evidence="8" type="ORF">SLS56_004290</name>
</gene>
<dbReference type="Pfam" id="PF03441">
    <property type="entry name" value="FAD_binding_7"/>
    <property type="match status" value="1"/>
</dbReference>
<keyword evidence="2 5" id="KW-0285">Flavoprotein</keyword>
<evidence type="ECO:0000256" key="6">
    <source>
        <dbReference type="SAM" id="MobiDB-lite"/>
    </source>
</evidence>
<evidence type="ECO:0000313" key="8">
    <source>
        <dbReference type="EMBL" id="KAL1631769.1"/>
    </source>
</evidence>
<reference evidence="8 9" key="1">
    <citation type="submission" date="2024-02" db="EMBL/GenBank/DDBJ databases">
        <title>De novo assembly and annotation of 12 fungi associated with fruit tree decline syndrome in Ontario, Canada.</title>
        <authorList>
            <person name="Sulman M."/>
            <person name="Ellouze W."/>
            <person name="Ilyukhin E."/>
        </authorList>
    </citation>
    <scope>NUCLEOTIDE SEQUENCE [LARGE SCALE GENOMIC DNA]</scope>
    <source>
        <strain evidence="8 9">M1-105</strain>
    </source>
</reference>
<comment type="cofactor">
    <cofactor evidence="5">
        <name>(6R)-5,10-methylene-5,6,7,8-tetrahydrofolate</name>
        <dbReference type="ChEBI" id="CHEBI:15636"/>
    </cofactor>
    <text evidence="5">Binds 1 5,10-methenyltetrahydrofolate (MTHF) per subunit.</text>
</comment>
<dbReference type="InterPro" id="IPR005101">
    <property type="entry name" value="Cryptochr/Photolyase_FAD-bd"/>
</dbReference>
<dbReference type="Gene3D" id="3.40.50.620">
    <property type="entry name" value="HUPs"/>
    <property type="match status" value="1"/>
</dbReference>
<organism evidence="8 9">
    <name type="scientific">Neofusicoccum ribis</name>
    <dbReference type="NCBI Taxonomy" id="45134"/>
    <lineage>
        <taxon>Eukaryota</taxon>
        <taxon>Fungi</taxon>
        <taxon>Dikarya</taxon>
        <taxon>Ascomycota</taxon>
        <taxon>Pezizomycotina</taxon>
        <taxon>Dothideomycetes</taxon>
        <taxon>Dothideomycetes incertae sedis</taxon>
        <taxon>Botryosphaeriales</taxon>
        <taxon>Botryosphaeriaceae</taxon>
        <taxon>Neofusicoccum</taxon>
    </lineage>
</organism>
<dbReference type="InterPro" id="IPR036134">
    <property type="entry name" value="Crypto/Photolyase_FAD-like_sf"/>
</dbReference>
<feature type="region of interest" description="Disordered" evidence="6">
    <location>
        <begin position="603"/>
        <end position="663"/>
    </location>
</feature>
<dbReference type="PANTHER" id="PTHR11455:SF22">
    <property type="entry name" value="CRYPTOCHROME DASH"/>
    <property type="match status" value="1"/>
</dbReference>
<dbReference type="InterPro" id="IPR002081">
    <property type="entry name" value="Cryptochrome/DNA_photolyase_1"/>
</dbReference>
<comment type="cofactor">
    <cofactor evidence="5">
        <name>FAD</name>
        <dbReference type="ChEBI" id="CHEBI:57692"/>
    </cofactor>
    <text evidence="5">Binds 1 FAD per subunit.</text>
</comment>
<sequence>MSSAAPRVLIYLLRRDLRVADNPIFHQLTQQAASGSSQFTHVLPVYVLSANQIEVSGFLKDDAKSPYPEARSQVAGFWRCGPHRAKFTAESVWDLKESLGKIGSDLVIRIGMVGDVLQHMLSWYGSHGGAANGGARSQERGTVAAIWMTAEEGVEEKREQRDARKAAEANGVEFKLWTDEKYFVDDRDLPFTNIKDLPDVYTTFRKSLEPLRSQPRATVPAPKSLPPLPSASSIPPQASPFAPPESLSSMIDCLNKPLDPALDLETPPKWPSGATSAHPFSGGESAAQDRVSHLISSGSMANYKDTRNGLLGEDYSTKISSWLALGCITARQIHSSLVAYEDGSQTVPDSWKAAPGFGKGESTGTAAVRFELLWRDYMRLCTRKFGPRLFHVDGFRSDEPVAAAAAAESGAGAEGATKKKWRYLDRSGGAGDDPAKTRQAVERFRAGRTGVGLIDASQRELFLTGYTSNRARQNVASFLASHLGVDWRVGAEWYECALVDHDLSNNWGNWQYVAGVGNDPRQGRRFNPVKQALDYDRGGAYIKTWVEELRDVDVDGAQGGGRKGEEMLMGLFQAWRLPEKEKERLNLKGVEWVERPLVRIPFAVGNKGGGGGGAGGDNRRGGGRGGRGFRGRGRGGGRPRRMGDMDRAAKQGQSEDGQPSQDA</sequence>
<evidence type="ECO:0000256" key="3">
    <source>
        <dbReference type="ARBA" id="ARBA00022827"/>
    </source>
</evidence>
<dbReference type="Gene3D" id="1.25.40.80">
    <property type="match status" value="1"/>
</dbReference>
<keyword evidence="3 5" id="KW-0274">FAD</keyword>
<accession>A0ABR3SWR3</accession>
<dbReference type="PANTHER" id="PTHR11455">
    <property type="entry name" value="CRYPTOCHROME"/>
    <property type="match status" value="1"/>
</dbReference>
<dbReference type="SUPFAM" id="SSF52425">
    <property type="entry name" value="Cryptochrome/photolyase, N-terminal domain"/>
    <property type="match status" value="1"/>
</dbReference>
<evidence type="ECO:0000256" key="5">
    <source>
        <dbReference type="RuleBase" id="RU367151"/>
    </source>
</evidence>
<feature type="region of interest" description="Disordered" evidence="6">
    <location>
        <begin position="265"/>
        <end position="289"/>
    </location>
</feature>
<evidence type="ECO:0000313" key="9">
    <source>
        <dbReference type="Proteomes" id="UP001521116"/>
    </source>
</evidence>
<dbReference type="Proteomes" id="UP001521116">
    <property type="component" value="Unassembled WGS sequence"/>
</dbReference>
<comment type="caution">
    <text evidence="8">The sequence shown here is derived from an EMBL/GenBank/DDBJ whole genome shotgun (WGS) entry which is preliminary data.</text>
</comment>
<dbReference type="InterPro" id="IPR014133">
    <property type="entry name" value="Cry_DASH"/>
</dbReference>
<dbReference type="SUPFAM" id="SSF48173">
    <property type="entry name" value="Cryptochrome/photolyase FAD-binding domain"/>
    <property type="match status" value="1"/>
</dbReference>